<evidence type="ECO:0000313" key="2">
    <source>
        <dbReference type="EMBL" id="POO00959.1"/>
    </source>
</evidence>
<evidence type="ECO:0000256" key="1">
    <source>
        <dbReference type="SAM" id="MobiDB-lite"/>
    </source>
</evidence>
<sequence length="126" mass="14643">KLKLKLKLKEPNLSELLTSPKPVKAPSFSKRRKQSVWLPRNFQKPKEFSSHRFCSTKLNATLFFNFSLTHQTRTHPQLHYSKTQTDKTLRATQQSKTDKTSKLFTTKTPISQPERSYLDLHQNAGS</sequence>
<feature type="compositionally biased region" description="Polar residues" evidence="1">
    <location>
        <begin position="102"/>
        <end position="114"/>
    </location>
</feature>
<organism evidence="2 3">
    <name type="scientific">Trema orientale</name>
    <name type="common">Charcoal tree</name>
    <name type="synonym">Celtis orientalis</name>
    <dbReference type="NCBI Taxonomy" id="63057"/>
    <lineage>
        <taxon>Eukaryota</taxon>
        <taxon>Viridiplantae</taxon>
        <taxon>Streptophyta</taxon>
        <taxon>Embryophyta</taxon>
        <taxon>Tracheophyta</taxon>
        <taxon>Spermatophyta</taxon>
        <taxon>Magnoliopsida</taxon>
        <taxon>eudicotyledons</taxon>
        <taxon>Gunneridae</taxon>
        <taxon>Pentapetalae</taxon>
        <taxon>rosids</taxon>
        <taxon>fabids</taxon>
        <taxon>Rosales</taxon>
        <taxon>Cannabaceae</taxon>
        <taxon>Trema</taxon>
    </lineage>
</organism>
<protein>
    <submittedName>
        <fullName evidence="2">Uncharacterized protein</fullName>
    </submittedName>
</protein>
<evidence type="ECO:0000313" key="3">
    <source>
        <dbReference type="Proteomes" id="UP000237000"/>
    </source>
</evidence>
<feature type="non-terminal residue" evidence="2">
    <location>
        <position position="1"/>
    </location>
</feature>
<proteinExistence type="predicted"/>
<keyword evidence="3" id="KW-1185">Reference proteome</keyword>
<dbReference type="EMBL" id="JXTC01000010">
    <property type="protein sequence ID" value="POO00959.1"/>
    <property type="molecule type" value="Genomic_DNA"/>
</dbReference>
<comment type="caution">
    <text evidence="2">The sequence shown here is derived from an EMBL/GenBank/DDBJ whole genome shotgun (WGS) entry which is preliminary data.</text>
</comment>
<reference evidence="3" key="1">
    <citation type="submission" date="2016-06" db="EMBL/GenBank/DDBJ databases">
        <title>Parallel loss of symbiosis genes in relatives of nitrogen-fixing non-legume Parasponia.</title>
        <authorList>
            <person name="Van Velzen R."/>
            <person name="Holmer R."/>
            <person name="Bu F."/>
            <person name="Rutten L."/>
            <person name="Van Zeijl A."/>
            <person name="Liu W."/>
            <person name="Santuari L."/>
            <person name="Cao Q."/>
            <person name="Sharma T."/>
            <person name="Shen D."/>
            <person name="Roswanjaya Y."/>
            <person name="Wardhani T."/>
            <person name="Kalhor M.S."/>
            <person name="Jansen J."/>
            <person name="Van den Hoogen J."/>
            <person name="Gungor B."/>
            <person name="Hartog M."/>
            <person name="Hontelez J."/>
            <person name="Verver J."/>
            <person name="Yang W.-C."/>
            <person name="Schijlen E."/>
            <person name="Repin R."/>
            <person name="Schilthuizen M."/>
            <person name="Schranz E."/>
            <person name="Heidstra R."/>
            <person name="Miyata K."/>
            <person name="Fedorova E."/>
            <person name="Kohlen W."/>
            <person name="Bisseling T."/>
            <person name="Smit S."/>
            <person name="Geurts R."/>
        </authorList>
    </citation>
    <scope>NUCLEOTIDE SEQUENCE [LARGE SCALE GENOMIC DNA]</scope>
    <source>
        <strain evidence="3">cv. RG33-2</strain>
    </source>
</reference>
<dbReference type="InParanoid" id="A0A2P5FT67"/>
<name>A0A2P5FT67_TREOI</name>
<dbReference type="AlphaFoldDB" id="A0A2P5FT67"/>
<gene>
    <name evidence="2" type="ORF">TorRG33x02_031420</name>
</gene>
<feature type="compositionally biased region" description="Polar residues" evidence="1">
    <location>
        <begin position="73"/>
        <end position="83"/>
    </location>
</feature>
<feature type="region of interest" description="Disordered" evidence="1">
    <location>
        <begin position="73"/>
        <end position="126"/>
    </location>
</feature>
<dbReference type="Proteomes" id="UP000237000">
    <property type="component" value="Unassembled WGS sequence"/>
</dbReference>
<accession>A0A2P5FT67</accession>